<dbReference type="OrthoDB" id="25744at2"/>
<dbReference type="AlphaFoldDB" id="A0A2N9LCT8"/>
<protein>
    <submittedName>
        <fullName evidence="4">Cupin</fullName>
    </submittedName>
</protein>
<evidence type="ECO:0000313" key="4">
    <source>
        <dbReference type="EMBL" id="SPE20805.1"/>
    </source>
</evidence>
<dbReference type="InterPro" id="IPR051610">
    <property type="entry name" value="GPI/OXD"/>
</dbReference>
<dbReference type="Gene3D" id="2.60.120.10">
    <property type="entry name" value="Jelly Rolls"/>
    <property type="match status" value="1"/>
</dbReference>
<dbReference type="EMBL" id="OKRB01000086">
    <property type="protein sequence ID" value="SPE20805.1"/>
    <property type="molecule type" value="Genomic_DNA"/>
</dbReference>
<reference evidence="5" key="1">
    <citation type="submission" date="2018-02" db="EMBL/GenBank/DDBJ databases">
        <authorList>
            <person name="Hausmann B."/>
        </authorList>
    </citation>
    <scope>NUCLEOTIDE SEQUENCE [LARGE SCALE GENOMIC DNA]</scope>
    <source>
        <strain evidence="5">Peat soil MAG SbA5</strain>
    </source>
</reference>
<feature type="region of interest" description="Disordered" evidence="2">
    <location>
        <begin position="134"/>
        <end position="153"/>
    </location>
</feature>
<feature type="domain" description="Cupin type-2" evidence="3">
    <location>
        <begin position="43"/>
        <end position="115"/>
    </location>
</feature>
<feature type="compositionally biased region" description="Basic and acidic residues" evidence="2">
    <location>
        <begin position="143"/>
        <end position="153"/>
    </location>
</feature>
<evidence type="ECO:0000256" key="1">
    <source>
        <dbReference type="ARBA" id="ARBA00022723"/>
    </source>
</evidence>
<dbReference type="PANTHER" id="PTHR35848:SF6">
    <property type="entry name" value="CUPIN TYPE-2 DOMAIN-CONTAINING PROTEIN"/>
    <property type="match status" value="1"/>
</dbReference>
<evidence type="ECO:0000313" key="5">
    <source>
        <dbReference type="Proteomes" id="UP000239735"/>
    </source>
</evidence>
<dbReference type="SUPFAM" id="SSF51182">
    <property type="entry name" value="RmlC-like cupins"/>
    <property type="match status" value="1"/>
</dbReference>
<dbReference type="InterPro" id="IPR014710">
    <property type="entry name" value="RmlC-like_jellyroll"/>
</dbReference>
<dbReference type="InterPro" id="IPR013096">
    <property type="entry name" value="Cupin_2"/>
</dbReference>
<dbReference type="GO" id="GO:0046872">
    <property type="term" value="F:metal ion binding"/>
    <property type="evidence" value="ECO:0007669"/>
    <property type="project" value="UniProtKB-KW"/>
</dbReference>
<evidence type="ECO:0000256" key="2">
    <source>
        <dbReference type="SAM" id="MobiDB-lite"/>
    </source>
</evidence>
<accession>A0A2N9LCT8</accession>
<gene>
    <name evidence="4" type="ORF">SBA5_30010</name>
</gene>
<sequence>MESLPGRHFVRPSDVETMVLDWGTIKWMSEPRVTGTNRFTMGVVLLDPGKGHTRHNHPGCEEILYIVSGVGKQMIDIGGERSEPVGAGDLIAIPPDVFHATVNTGWEPLKLLAVYSPPGPEVLLRGLPDCKLVPPGELPARPTSDDSSGRAKQ</sequence>
<keyword evidence="1" id="KW-0479">Metal-binding</keyword>
<proteinExistence type="predicted"/>
<dbReference type="Pfam" id="PF07883">
    <property type="entry name" value="Cupin_2"/>
    <property type="match status" value="1"/>
</dbReference>
<dbReference type="InterPro" id="IPR011051">
    <property type="entry name" value="RmlC_Cupin_sf"/>
</dbReference>
<evidence type="ECO:0000259" key="3">
    <source>
        <dbReference type="Pfam" id="PF07883"/>
    </source>
</evidence>
<dbReference type="PANTHER" id="PTHR35848">
    <property type="entry name" value="OXALATE-BINDING PROTEIN"/>
    <property type="match status" value="1"/>
</dbReference>
<dbReference type="Proteomes" id="UP000239735">
    <property type="component" value="Unassembled WGS sequence"/>
</dbReference>
<organism evidence="4 5">
    <name type="scientific">Candidatus Sulfuritelmatomonas gaucii</name>
    <dbReference type="NCBI Taxonomy" id="2043161"/>
    <lineage>
        <taxon>Bacteria</taxon>
        <taxon>Pseudomonadati</taxon>
        <taxon>Acidobacteriota</taxon>
        <taxon>Terriglobia</taxon>
        <taxon>Terriglobales</taxon>
        <taxon>Acidobacteriaceae</taxon>
        <taxon>Candidatus Sulfuritelmatomonas</taxon>
    </lineage>
</organism>
<name>A0A2N9LCT8_9BACT</name>